<evidence type="ECO:0000256" key="1">
    <source>
        <dbReference type="SAM" id="MobiDB-lite"/>
    </source>
</evidence>
<evidence type="ECO:0000313" key="3">
    <source>
        <dbReference type="Proteomes" id="UP000542342"/>
    </source>
</evidence>
<protein>
    <recommendedName>
        <fullName evidence="4">Periplasmic folding chaperone</fullName>
    </recommendedName>
</protein>
<reference evidence="2 3" key="1">
    <citation type="submission" date="2020-07" db="EMBL/GenBank/DDBJ databases">
        <title>Thermogemmata thermophila gen. nov., sp. nov., a novel moderate thermophilic planctomycete from a Kamchatka hot spring.</title>
        <authorList>
            <person name="Elcheninov A.G."/>
            <person name="Podosokorskaya O.A."/>
            <person name="Kovaleva O.L."/>
            <person name="Novikov A."/>
            <person name="Bonch-Osmolovskaya E.A."/>
            <person name="Toshchakov S.V."/>
            <person name="Kublanov I.V."/>
        </authorList>
    </citation>
    <scope>NUCLEOTIDE SEQUENCE [LARGE SCALE GENOMIC DNA]</scope>
    <source>
        <strain evidence="2 3">2918</strain>
    </source>
</reference>
<accession>A0A7V9ACA7</accession>
<dbReference type="AlphaFoldDB" id="A0A7V9ACA7"/>
<dbReference type="Proteomes" id="UP000542342">
    <property type="component" value="Unassembled WGS sequence"/>
</dbReference>
<dbReference type="SUPFAM" id="SSF109998">
    <property type="entry name" value="Triger factor/SurA peptide-binding domain-like"/>
    <property type="match status" value="1"/>
</dbReference>
<proteinExistence type="predicted"/>
<name>A0A7V9ACA7_9BACT</name>
<comment type="caution">
    <text evidence="2">The sequence shown here is derived from an EMBL/GenBank/DDBJ whole genome shotgun (WGS) entry which is preliminary data.</text>
</comment>
<evidence type="ECO:0000313" key="2">
    <source>
        <dbReference type="EMBL" id="MBA2226824.1"/>
    </source>
</evidence>
<keyword evidence="3" id="KW-1185">Reference proteome</keyword>
<gene>
    <name evidence="2" type="ORF">H0921_11695</name>
</gene>
<dbReference type="RefSeq" id="WP_194538266.1">
    <property type="nucleotide sequence ID" value="NZ_JACEFB010000008.1"/>
</dbReference>
<sequence length="939" mass="106800">MAYNPFNFFRRNQKTLFAILTVFIMIMFTLSSGLGGGADFFDWLPQWLGRQAGKKGEHLCTIDGRKVYDGQLRELNRQRVMANRFMSLAAQQTMLTLNGVVSELSGKLSPEARNILQQVAQEEGFLRFFASNPELAVQVPQLLERMKANTARILSLPEARAEDKEAARAKIAALSLMLSGSGDHYFTNVPNRNSRDLIEFLLWQKKADQLGIRLTRADVARLIQDEFYGYFRSDVQVRKLLQQQMEGFQMERCLDAIGEEFRVRLAQTALLGSLSPQMSQELGTGFPAFPIAYELFTHYRDQCSATTMAAIPVPVANFLDQVTQSPTEDELRRLFEQYKNNDYNPTRETPGFKEPRRIRLAYFGVSGEEPYYRQAAEQLLRQAEEQAKVGSALTVPLPGISPAWVAGAIGPSLGGELLLQQAYARYEREQRDTTLFRYQSPGLSVERLSESMVARPATAAAVLAAVAGQSTAWGHPGVSVTLSIGPPVAYELRHRIRGSVPVVLSMLPTPSLLPQLAAADAAFQQAIPRPLPLEAVRQQLSQQLIRETARRLAFGDSPTAVPGAPTILVGDVQKFIDEVRKLSNDGRLRPSQKDKIAEVEKYIQEFVTRRGLTLRGNREPRHEWNLEDDPELAPLVVAQREAVRQAARSHGGTTYIPFGRSFFWRDTARREALNTLYLPTYYPEERLDPFRRQTSPEGTVQWIVWRVEEWPSRTLTYTEARPMVLAEWKRQQARRLAQQQAEALAQAIRNNPQSQPATLKYVVDDARLEFAARFADPQARDRIRPFLIEGVAPLSTVTNPTAQPLFPLIPTVPQPLHPFRIVPSENVKYPAREMAQALLDKRTEPPKTVFLLHDEPRDHFYVVTILQRDVKTRLEFENAILRAPFNDPNRNMVLNSFQLQMRERTVESVLALLKREFRYEETEEQKKKLDESERRREDT</sequence>
<dbReference type="InterPro" id="IPR027304">
    <property type="entry name" value="Trigger_fact/SurA_dom_sf"/>
</dbReference>
<dbReference type="EMBL" id="JACEFB010000008">
    <property type="protein sequence ID" value="MBA2226824.1"/>
    <property type="molecule type" value="Genomic_DNA"/>
</dbReference>
<feature type="region of interest" description="Disordered" evidence="1">
    <location>
        <begin position="919"/>
        <end position="939"/>
    </location>
</feature>
<organism evidence="2 3">
    <name type="scientific">Thermogemmata fonticola</name>
    <dbReference type="NCBI Taxonomy" id="2755323"/>
    <lineage>
        <taxon>Bacteria</taxon>
        <taxon>Pseudomonadati</taxon>
        <taxon>Planctomycetota</taxon>
        <taxon>Planctomycetia</taxon>
        <taxon>Gemmatales</taxon>
        <taxon>Gemmataceae</taxon>
        <taxon>Thermogemmata</taxon>
    </lineage>
</organism>
<evidence type="ECO:0008006" key="4">
    <source>
        <dbReference type="Google" id="ProtNLM"/>
    </source>
</evidence>